<dbReference type="InterPro" id="IPR001672">
    <property type="entry name" value="G6P_Isomerase"/>
</dbReference>
<comment type="similarity">
    <text evidence="2 8 9">Belongs to the GPI family.</text>
</comment>
<protein>
    <recommendedName>
        <fullName evidence="8">Glucose-6-phosphate isomerase</fullName>
        <shortName evidence="8">GPI</shortName>
        <ecNumber evidence="8">5.3.1.9</ecNumber>
    </recommendedName>
    <alternativeName>
        <fullName evidence="8">Phosphoglucose isomerase</fullName>
        <shortName evidence="8">PGI</shortName>
    </alternativeName>
    <alternativeName>
        <fullName evidence="8">Phosphohexose isomerase</fullName>
        <shortName evidence="8">PHI</shortName>
    </alternativeName>
</protein>
<dbReference type="NCBIfam" id="NF001211">
    <property type="entry name" value="PRK00179.1"/>
    <property type="match status" value="1"/>
</dbReference>
<dbReference type="EMBL" id="CP011541">
    <property type="protein sequence ID" value="AKK02644.1"/>
    <property type="molecule type" value="Genomic_DNA"/>
</dbReference>
<dbReference type="STRING" id="1050174.CEPID_03855"/>
<dbReference type="PRINTS" id="PR00662">
    <property type="entry name" value="G6PISOMERASE"/>
</dbReference>
<dbReference type="RefSeq" id="WP_047239813.1">
    <property type="nucleotide sequence ID" value="NZ_CP011541.1"/>
</dbReference>
<dbReference type="AlphaFoldDB" id="A0A0G3GNF0"/>
<dbReference type="PANTHER" id="PTHR11469:SF1">
    <property type="entry name" value="GLUCOSE-6-PHOSPHATE ISOMERASE"/>
    <property type="match status" value="1"/>
</dbReference>
<dbReference type="Proteomes" id="UP000035368">
    <property type="component" value="Chromosome"/>
</dbReference>
<evidence type="ECO:0000256" key="3">
    <source>
        <dbReference type="ARBA" id="ARBA00022432"/>
    </source>
</evidence>
<evidence type="ECO:0000256" key="4">
    <source>
        <dbReference type="ARBA" id="ARBA00022490"/>
    </source>
</evidence>
<dbReference type="CDD" id="cd05016">
    <property type="entry name" value="SIS_PGI_2"/>
    <property type="match status" value="1"/>
</dbReference>
<feature type="active site" evidence="8">
    <location>
        <position position="386"/>
    </location>
</feature>
<dbReference type="PANTHER" id="PTHR11469">
    <property type="entry name" value="GLUCOSE-6-PHOSPHATE ISOMERASE"/>
    <property type="match status" value="1"/>
</dbReference>
<keyword evidence="4 8" id="KW-0963">Cytoplasm</keyword>
<dbReference type="InterPro" id="IPR018189">
    <property type="entry name" value="Phosphoglucose_isomerase_CS"/>
</dbReference>
<name>A0A0G3GNF0_9CORY</name>
<dbReference type="InterPro" id="IPR046348">
    <property type="entry name" value="SIS_dom_sf"/>
</dbReference>
<gene>
    <name evidence="8 10" type="primary">pgi</name>
    <name evidence="10" type="ORF">CEPID_03855</name>
</gene>
<dbReference type="PROSITE" id="PS00174">
    <property type="entry name" value="P_GLUCOSE_ISOMERASE_2"/>
    <property type="match status" value="1"/>
</dbReference>
<dbReference type="Gene3D" id="1.10.1390.10">
    <property type="match status" value="1"/>
</dbReference>
<keyword evidence="3 8" id="KW-0312">Gluconeogenesis</keyword>
<dbReference type="UniPathway" id="UPA00138"/>
<evidence type="ECO:0000313" key="11">
    <source>
        <dbReference type="Proteomes" id="UP000035368"/>
    </source>
</evidence>
<comment type="subcellular location">
    <subcellularLocation>
        <location evidence="8">Cytoplasm</location>
    </subcellularLocation>
</comment>
<organism evidence="10 11">
    <name type="scientific">Corynebacterium epidermidicanis</name>
    <dbReference type="NCBI Taxonomy" id="1050174"/>
    <lineage>
        <taxon>Bacteria</taxon>
        <taxon>Bacillati</taxon>
        <taxon>Actinomycetota</taxon>
        <taxon>Actinomycetes</taxon>
        <taxon>Mycobacteriales</taxon>
        <taxon>Corynebacteriaceae</taxon>
        <taxon>Corynebacterium</taxon>
    </lineage>
</organism>
<dbReference type="CDD" id="cd05015">
    <property type="entry name" value="SIS_PGI_1"/>
    <property type="match status" value="1"/>
</dbReference>
<evidence type="ECO:0000256" key="9">
    <source>
        <dbReference type="RuleBase" id="RU000612"/>
    </source>
</evidence>
<dbReference type="PROSITE" id="PS51463">
    <property type="entry name" value="P_GLUCOSE_ISOMERASE_3"/>
    <property type="match status" value="1"/>
</dbReference>
<dbReference type="InterPro" id="IPR035482">
    <property type="entry name" value="SIS_PGI_2"/>
</dbReference>
<keyword evidence="6 8" id="KW-0413">Isomerase</keyword>
<keyword evidence="11" id="KW-1185">Reference proteome</keyword>
<comment type="pathway">
    <text evidence="8">Carbohydrate biosynthesis; gluconeogenesis.</text>
</comment>
<evidence type="ECO:0000313" key="10">
    <source>
        <dbReference type="EMBL" id="AKK02644.1"/>
    </source>
</evidence>
<comment type="pathway">
    <text evidence="1 8 9">Carbohydrate degradation; glycolysis; D-glyceraldehyde 3-phosphate and glycerone phosphate from D-glucose: step 2/4.</text>
</comment>
<proteinExistence type="inferred from homology"/>
<dbReference type="GO" id="GO:0097367">
    <property type="term" value="F:carbohydrate derivative binding"/>
    <property type="evidence" value="ECO:0007669"/>
    <property type="project" value="InterPro"/>
</dbReference>
<dbReference type="GO" id="GO:0051156">
    <property type="term" value="P:glucose 6-phosphate metabolic process"/>
    <property type="evidence" value="ECO:0007669"/>
    <property type="project" value="TreeGrafter"/>
</dbReference>
<dbReference type="GO" id="GO:0005829">
    <property type="term" value="C:cytosol"/>
    <property type="evidence" value="ECO:0007669"/>
    <property type="project" value="TreeGrafter"/>
</dbReference>
<comment type="function">
    <text evidence="8">Catalyzes the reversible isomerization of glucose-6-phosphate to fructose-6-phosphate.</text>
</comment>
<evidence type="ECO:0000256" key="6">
    <source>
        <dbReference type="ARBA" id="ARBA00023235"/>
    </source>
</evidence>
<dbReference type="Gene3D" id="3.40.50.10490">
    <property type="entry name" value="Glucose-6-phosphate isomerase like protein, domain 1"/>
    <property type="match status" value="2"/>
</dbReference>
<dbReference type="KEGG" id="cei:CEPID_03855"/>
<dbReference type="GO" id="GO:0004347">
    <property type="term" value="F:glucose-6-phosphate isomerase activity"/>
    <property type="evidence" value="ECO:0007669"/>
    <property type="project" value="UniProtKB-UniRule"/>
</dbReference>
<feature type="active site" description="Proton donor" evidence="8">
    <location>
        <position position="355"/>
    </location>
</feature>
<dbReference type="UniPathway" id="UPA00109">
    <property type="reaction ID" value="UER00181"/>
</dbReference>
<sequence length="546" mass="59527">MSFDVTSTAEWAALQAHKASIDATTLRELFATNPKRAQELTFDAAGLRVDLSKNLVDAEAVDKLIALAEAAQLQSRIEEMFNGVHINNTEDRAVLHTALRKPVEEDFQVDGQDVAADVHEVLGRMRDFAHALRSGEWLGHTGHTIKTVVNIGIGGSDLGPAMAVKALRHYAVAGINAKFVSNVDPADMVATLDELDPHSTLFVIASKTFTTQETLANAHAAKRWLLEQFDGDESAIAKHFVAVSTNAEKVAEFGIDTNNMFGFWDWVGGRYSVDSAIGLSLMAVIGPMDFMRFLGGFHAMDEHFRTTPFAHNVPVLMGLLGVWYTDFFGADTHAVLPYSEDLSRFPAYLQQLTMESNGKSVRHDGSAVTAPTGEIYWGEPGTNGQHAFFQLMHQGTRLIPADFIGFARPKQDLVTADGTGSMHDLLMSNFFAQTKVLAFGKNAEEIAAEGVPAELVNHKVMPGNRPTTTILAEELTPAILGALIALYEHITFVQGVLWDINSFDQWGVELGKKQAGDLLPAVTGAQTVDSGDTSTDALIEWYRAKR</sequence>
<dbReference type="InterPro" id="IPR023096">
    <property type="entry name" value="G6P_Isomerase_C"/>
</dbReference>
<dbReference type="InterPro" id="IPR035476">
    <property type="entry name" value="SIS_PGI_1"/>
</dbReference>
<keyword evidence="5 8" id="KW-0324">Glycolysis</keyword>
<reference evidence="10 11" key="1">
    <citation type="submission" date="2015-05" db="EMBL/GenBank/DDBJ databases">
        <title>Complete genome sequence of Corynebacterium epidermidicanis DSM 45586, isolated from the skin of a dog suffering from pruritus.</title>
        <authorList>
            <person name="Ruckert C."/>
            <person name="Albersmeier A."/>
            <person name="Winkler A."/>
            <person name="Tauch A."/>
        </authorList>
    </citation>
    <scope>NUCLEOTIDE SEQUENCE [LARGE SCALE GENOMIC DNA]</scope>
    <source>
        <strain evidence="10 11">DSM 45586</strain>
    </source>
</reference>
<comment type="catalytic activity">
    <reaction evidence="7 8 9">
        <text>alpha-D-glucose 6-phosphate = beta-D-fructose 6-phosphate</text>
        <dbReference type="Rhea" id="RHEA:11816"/>
        <dbReference type="ChEBI" id="CHEBI:57634"/>
        <dbReference type="ChEBI" id="CHEBI:58225"/>
        <dbReference type="EC" id="5.3.1.9"/>
    </reaction>
</comment>
<dbReference type="OrthoDB" id="140919at2"/>
<dbReference type="GO" id="GO:0006094">
    <property type="term" value="P:gluconeogenesis"/>
    <property type="evidence" value="ECO:0007669"/>
    <property type="project" value="UniProtKB-UniRule"/>
</dbReference>
<evidence type="ECO:0000256" key="8">
    <source>
        <dbReference type="HAMAP-Rule" id="MF_00473"/>
    </source>
</evidence>
<dbReference type="Pfam" id="PF00342">
    <property type="entry name" value="PGI"/>
    <property type="match status" value="1"/>
</dbReference>
<evidence type="ECO:0000256" key="5">
    <source>
        <dbReference type="ARBA" id="ARBA00023152"/>
    </source>
</evidence>
<evidence type="ECO:0000256" key="7">
    <source>
        <dbReference type="ARBA" id="ARBA00029321"/>
    </source>
</evidence>
<evidence type="ECO:0000256" key="2">
    <source>
        <dbReference type="ARBA" id="ARBA00006604"/>
    </source>
</evidence>
<dbReference type="HAMAP" id="MF_00473">
    <property type="entry name" value="G6P_isomerase"/>
    <property type="match status" value="1"/>
</dbReference>
<dbReference type="SUPFAM" id="SSF53697">
    <property type="entry name" value="SIS domain"/>
    <property type="match status" value="1"/>
</dbReference>
<feature type="active site" evidence="8">
    <location>
        <position position="512"/>
    </location>
</feature>
<dbReference type="EC" id="5.3.1.9" evidence="8"/>
<dbReference type="PATRIC" id="fig|1050174.4.peg.781"/>
<dbReference type="PROSITE" id="PS00765">
    <property type="entry name" value="P_GLUCOSE_ISOMERASE_1"/>
    <property type="match status" value="1"/>
</dbReference>
<accession>A0A0G3GNF0</accession>
<dbReference type="GO" id="GO:0006096">
    <property type="term" value="P:glycolytic process"/>
    <property type="evidence" value="ECO:0007669"/>
    <property type="project" value="UniProtKB-UniRule"/>
</dbReference>
<dbReference type="GO" id="GO:0048029">
    <property type="term" value="F:monosaccharide binding"/>
    <property type="evidence" value="ECO:0007669"/>
    <property type="project" value="TreeGrafter"/>
</dbReference>
<dbReference type="FunFam" id="3.40.50.10490:FF:000018">
    <property type="entry name" value="Glucose-6-phosphate isomerase"/>
    <property type="match status" value="1"/>
</dbReference>
<evidence type="ECO:0000256" key="1">
    <source>
        <dbReference type="ARBA" id="ARBA00004926"/>
    </source>
</evidence>